<accession>W9UXW5</accession>
<name>W9UXW5_9GAMM</name>
<evidence type="ECO:0000256" key="1">
    <source>
        <dbReference type="SAM" id="MobiDB-lite"/>
    </source>
</evidence>
<dbReference type="STRING" id="1229521.D791_00978"/>
<proteinExistence type="predicted"/>
<dbReference type="AlphaFoldDB" id="W9UXW5"/>
<reference evidence="3" key="1">
    <citation type="submission" date="2012-11" db="EMBL/GenBank/DDBJ databases">
        <authorList>
            <person name="Singh A."/>
            <person name="Pinnaka A.K."/>
            <person name="Vaidya B."/>
        </authorList>
    </citation>
    <scope>NUCLEOTIDE SEQUENCE [LARGE SCALE GENOMIC DNA]</scope>
    <source>
        <strain evidence="3">AK23</strain>
    </source>
</reference>
<dbReference type="EMBL" id="AONB01000003">
    <property type="protein sequence ID" value="EXJ12093.1"/>
    <property type="molecule type" value="Genomic_DNA"/>
</dbReference>
<dbReference type="Pfam" id="PF06980">
    <property type="entry name" value="DUF1302"/>
    <property type="match status" value="1"/>
</dbReference>
<evidence type="ECO:0000313" key="2">
    <source>
        <dbReference type="EMBL" id="EXJ12093.1"/>
    </source>
</evidence>
<sequence>MATIYQRKARTLSKSSPFFAPSILAGIVAASISAQSHGLDFQLGEIQGRFDSNLSIGTSVRLKDADQSLISPPNGGTSRGSGSYDDGTQNFKKGKPFSTVVKGVHDLDLRYNNLGFLLAANIGTIMN</sequence>
<gene>
    <name evidence="2" type="ORF">D791_00978</name>
</gene>
<dbReference type="Proteomes" id="UP000019464">
    <property type="component" value="Unassembled WGS sequence"/>
</dbReference>
<organism evidence="2 3">
    <name type="scientific">Nitrincola nitratireducens</name>
    <dbReference type="NCBI Taxonomy" id="1229521"/>
    <lineage>
        <taxon>Bacteria</taxon>
        <taxon>Pseudomonadati</taxon>
        <taxon>Pseudomonadota</taxon>
        <taxon>Gammaproteobacteria</taxon>
        <taxon>Oceanospirillales</taxon>
        <taxon>Oceanospirillaceae</taxon>
        <taxon>Nitrincola</taxon>
    </lineage>
</organism>
<dbReference type="InterPro" id="IPR010727">
    <property type="entry name" value="DUF1302"/>
</dbReference>
<comment type="caution">
    <text evidence="2">The sequence shown here is derived from an EMBL/GenBank/DDBJ whole genome shotgun (WGS) entry which is preliminary data.</text>
</comment>
<feature type="region of interest" description="Disordered" evidence="1">
    <location>
        <begin position="65"/>
        <end position="90"/>
    </location>
</feature>
<protein>
    <submittedName>
        <fullName evidence="2">Uncharacterized protein</fullName>
    </submittedName>
</protein>
<keyword evidence="3" id="KW-1185">Reference proteome</keyword>
<evidence type="ECO:0000313" key="3">
    <source>
        <dbReference type="Proteomes" id="UP000019464"/>
    </source>
</evidence>
<reference evidence="2 3" key="2">
    <citation type="journal article" date="2015" name="Syst. Appl. Microbiol.">
        <title>Nitrincola nitratireducens sp. nov. isolated from a haloalkaline crater lake.</title>
        <authorList>
            <person name="Singh A."/>
            <person name="Vaidya B."/>
            <person name="Tanuku N.R."/>
            <person name="Pinnaka A.K."/>
        </authorList>
    </citation>
    <scope>NUCLEOTIDE SEQUENCE [LARGE SCALE GENOMIC DNA]</scope>
    <source>
        <strain evidence="2 3">AK23</strain>
    </source>
</reference>